<keyword evidence="1" id="KW-0813">Transport</keyword>
<dbReference type="InterPro" id="IPR003593">
    <property type="entry name" value="AAA+_ATPase"/>
</dbReference>
<sequence length="357" mass="38428">MAELELIGVSKRYADQVAVSDVSLQIASGEFLSLLGPSGCGKTTLLRIIAGLVDPSEGQIKLGDRDITRVPVHKRGLGLVFQSYALFPHMNVADNVAYGLRRQGLRGQGLRRRVDEALALVRMTHLAGRLPRQLSGGQQQRVALARAIAPRPRLLLLDEPLSNLDALLRDEMQIEIRRLQQELGITSIFVTHDRSEALSMSDRVCVLGQGRLQQIGTPEDIYQNPANSFVAGFIGRSNRLQGRTVSVGLDGAILRLANGTMIHSAVSALSVGQEADIVIRYDAIRLSVASGAPDQFSGEVILRSFSGPQVQLVIRASTDMDLIAEIPSHLPAANFAPGTRVDIAINPAAVFAGGRPS</sequence>
<dbReference type="EMBL" id="JAESVA010000008">
    <property type="protein sequence ID" value="MCB8882724.1"/>
    <property type="molecule type" value="Genomic_DNA"/>
</dbReference>
<dbReference type="PROSITE" id="PS00211">
    <property type="entry name" value="ABC_TRANSPORTER_1"/>
    <property type="match status" value="1"/>
</dbReference>
<keyword evidence="2" id="KW-0547">Nucleotide-binding</keyword>
<dbReference type="SMART" id="SM00382">
    <property type="entry name" value="AAA"/>
    <property type="match status" value="1"/>
</dbReference>
<name>A0A963Z4L9_9PROT</name>
<feature type="domain" description="ABC transporter" evidence="4">
    <location>
        <begin position="4"/>
        <end position="234"/>
    </location>
</feature>
<dbReference type="InterPro" id="IPR017871">
    <property type="entry name" value="ABC_transporter-like_CS"/>
</dbReference>
<dbReference type="Gene3D" id="2.40.50.100">
    <property type="match status" value="1"/>
</dbReference>
<dbReference type="GO" id="GO:0043190">
    <property type="term" value="C:ATP-binding cassette (ABC) transporter complex"/>
    <property type="evidence" value="ECO:0007669"/>
    <property type="project" value="InterPro"/>
</dbReference>
<dbReference type="GO" id="GO:0022857">
    <property type="term" value="F:transmembrane transporter activity"/>
    <property type="evidence" value="ECO:0007669"/>
    <property type="project" value="InterPro"/>
</dbReference>
<dbReference type="GO" id="GO:0015697">
    <property type="term" value="P:quaternary ammonium group transport"/>
    <property type="evidence" value="ECO:0007669"/>
    <property type="project" value="UniProtKB-ARBA"/>
</dbReference>
<dbReference type="Pfam" id="PF00005">
    <property type="entry name" value="ABC_tran"/>
    <property type="match status" value="1"/>
</dbReference>
<dbReference type="RefSeq" id="WP_227309374.1">
    <property type="nucleotide sequence ID" value="NZ_JAESVA010000008.1"/>
</dbReference>
<dbReference type="InterPro" id="IPR050093">
    <property type="entry name" value="ABC_SmlMolc_Importer"/>
</dbReference>
<dbReference type="InterPro" id="IPR013611">
    <property type="entry name" value="Transp-assoc_OB_typ2"/>
</dbReference>
<dbReference type="PANTHER" id="PTHR42781">
    <property type="entry name" value="SPERMIDINE/PUTRESCINE IMPORT ATP-BINDING PROTEIN POTA"/>
    <property type="match status" value="1"/>
</dbReference>
<evidence type="ECO:0000256" key="1">
    <source>
        <dbReference type="ARBA" id="ARBA00022448"/>
    </source>
</evidence>
<protein>
    <submittedName>
        <fullName evidence="5">ABC transporter ATP-binding protein</fullName>
    </submittedName>
</protein>
<dbReference type="Proteomes" id="UP000721844">
    <property type="component" value="Unassembled WGS sequence"/>
</dbReference>
<dbReference type="GO" id="GO:0005524">
    <property type="term" value="F:ATP binding"/>
    <property type="evidence" value="ECO:0007669"/>
    <property type="project" value="UniProtKB-KW"/>
</dbReference>
<evidence type="ECO:0000313" key="5">
    <source>
        <dbReference type="EMBL" id="MCB8882724.1"/>
    </source>
</evidence>
<proteinExistence type="predicted"/>
<dbReference type="Gene3D" id="3.40.50.300">
    <property type="entry name" value="P-loop containing nucleotide triphosphate hydrolases"/>
    <property type="match status" value="1"/>
</dbReference>
<organism evidence="5 6">
    <name type="scientific">Acidisoma cellulosilyticum</name>
    <dbReference type="NCBI Taxonomy" id="2802395"/>
    <lineage>
        <taxon>Bacteria</taxon>
        <taxon>Pseudomonadati</taxon>
        <taxon>Pseudomonadota</taxon>
        <taxon>Alphaproteobacteria</taxon>
        <taxon>Acetobacterales</taxon>
        <taxon>Acidocellaceae</taxon>
        <taxon>Acidisoma</taxon>
    </lineage>
</organism>
<dbReference type="AlphaFoldDB" id="A0A963Z4L9"/>
<reference evidence="5 6" key="1">
    <citation type="journal article" date="2021" name="Microorganisms">
        <title>Acidisoma silvae sp. nov. and Acidisomacellulosilytica sp. nov., Two Acidophilic Bacteria Isolated from Decaying Wood, Hydrolyzing Cellulose and Producing Poly-3-hydroxybutyrate.</title>
        <authorList>
            <person name="Mieszkin S."/>
            <person name="Pouder E."/>
            <person name="Uroz S."/>
            <person name="Simon-Colin C."/>
            <person name="Alain K."/>
        </authorList>
    </citation>
    <scope>NUCLEOTIDE SEQUENCE [LARGE SCALE GENOMIC DNA]</scope>
    <source>
        <strain evidence="5 6">HW T5.17</strain>
    </source>
</reference>
<dbReference type="PROSITE" id="PS50893">
    <property type="entry name" value="ABC_TRANSPORTER_2"/>
    <property type="match status" value="1"/>
</dbReference>
<evidence type="ECO:0000256" key="3">
    <source>
        <dbReference type="ARBA" id="ARBA00022840"/>
    </source>
</evidence>
<dbReference type="InterPro" id="IPR003439">
    <property type="entry name" value="ABC_transporter-like_ATP-bd"/>
</dbReference>
<keyword evidence="6" id="KW-1185">Reference proteome</keyword>
<keyword evidence="3 5" id="KW-0067">ATP-binding</keyword>
<evidence type="ECO:0000256" key="2">
    <source>
        <dbReference type="ARBA" id="ARBA00022741"/>
    </source>
</evidence>
<dbReference type="SUPFAM" id="SSF50331">
    <property type="entry name" value="MOP-like"/>
    <property type="match status" value="1"/>
</dbReference>
<comment type="caution">
    <text evidence="5">The sequence shown here is derived from an EMBL/GenBank/DDBJ whole genome shotgun (WGS) entry which is preliminary data.</text>
</comment>
<evidence type="ECO:0000259" key="4">
    <source>
        <dbReference type="PROSITE" id="PS50893"/>
    </source>
</evidence>
<dbReference type="InterPro" id="IPR008995">
    <property type="entry name" value="Mo/tungstate-bd_C_term_dom"/>
</dbReference>
<dbReference type="InterPro" id="IPR027417">
    <property type="entry name" value="P-loop_NTPase"/>
</dbReference>
<dbReference type="PANTHER" id="PTHR42781:SF4">
    <property type="entry name" value="SPERMIDINE_PUTRESCINE IMPORT ATP-BINDING PROTEIN POTA"/>
    <property type="match status" value="1"/>
</dbReference>
<dbReference type="Pfam" id="PF08402">
    <property type="entry name" value="TOBE_2"/>
    <property type="match status" value="1"/>
</dbReference>
<dbReference type="FunFam" id="3.40.50.300:FF:000425">
    <property type="entry name" value="Probable ABC transporter, ATP-binding subunit"/>
    <property type="match status" value="1"/>
</dbReference>
<evidence type="ECO:0000313" key="6">
    <source>
        <dbReference type="Proteomes" id="UP000721844"/>
    </source>
</evidence>
<dbReference type="SUPFAM" id="SSF52540">
    <property type="entry name" value="P-loop containing nucleoside triphosphate hydrolases"/>
    <property type="match status" value="1"/>
</dbReference>
<accession>A0A963Z4L9</accession>
<dbReference type="GO" id="GO:0016887">
    <property type="term" value="F:ATP hydrolysis activity"/>
    <property type="evidence" value="ECO:0007669"/>
    <property type="project" value="InterPro"/>
</dbReference>
<gene>
    <name evidence="5" type="ORF">ACELLULO517_20940</name>
</gene>